<dbReference type="EMBL" id="LJGV01000022">
    <property type="protein sequence ID" value="OEU97382.1"/>
    <property type="molecule type" value="Genomic_DNA"/>
</dbReference>
<organism evidence="3 4">
    <name type="scientific">Streptomyces qinglanensis</name>
    <dbReference type="NCBI Taxonomy" id="943816"/>
    <lineage>
        <taxon>Bacteria</taxon>
        <taxon>Bacillati</taxon>
        <taxon>Actinomycetota</taxon>
        <taxon>Actinomycetes</taxon>
        <taxon>Kitasatosporales</taxon>
        <taxon>Streptomycetaceae</taxon>
        <taxon>Streptomyces</taxon>
    </lineage>
</organism>
<evidence type="ECO:0000313" key="3">
    <source>
        <dbReference type="EMBL" id="OEU97382.1"/>
    </source>
</evidence>
<feature type="transmembrane region" description="Helical" evidence="2">
    <location>
        <begin position="149"/>
        <end position="170"/>
    </location>
</feature>
<evidence type="ECO:0000256" key="2">
    <source>
        <dbReference type="SAM" id="Phobius"/>
    </source>
</evidence>
<dbReference type="SUPFAM" id="SSF50998">
    <property type="entry name" value="Quinoprotein alcohol dehydrogenase-like"/>
    <property type="match status" value="1"/>
</dbReference>
<gene>
    <name evidence="3" type="ORF">AN217_05305</name>
</gene>
<dbReference type="Gene3D" id="2.130.10.10">
    <property type="entry name" value="YVTN repeat-like/Quinoprotein amine dehydrogenase"/>
    <property type="match status" value="1"/>
</dbReference>
<name>A0A1E7K0E3_9ACTN</name>
<feature type="compositionally biased region" description="Basic and acidic residues" evidence="1">
    <location>
        <begin position="172"/>
        <end position="184"/>
    </location>
</feature>
<dbReference type="Proteomes" id="UP000175829">
    <property type="component" value="Unassembled WGS sequence"/>
</dbReference>
<keyword evidence="2" id="KW-0472">Membrane</keyword>
<comment type="caution">
    <text evidence="3">The sequence shown here is derived from an EMBL/GenBank/DDBJ whole genome shotgun (WGS) entry which is preliminary data.</text>
</comment>
<feature type="region of interest" description="Disordered" evidence="1">
    <location>
        <begin position="171"/>
        <end position="207"/>
    </location>
</feature>
<feature type="compositionally biased region" description="Pro residues" evidence="1">
    <location>
        <begin position="38"/>
        <end position="55"/>
    </location>
</feature>
<dbReference type="PATRIC" id="fig|943816.4.peg.409"/>
<dbReference type="InterPro" id="IPR011047">
    <property type="entry name" value="Quinoprotein_ADH-like_sf"/>
</dbReference>
<keyword evidence="2" id="KW-0812">Transmembrane</keyword>
<feature type="compositionally biased region" description="Gly residues" evidence="1">
    <location>
        <begin position="123"/>
        <end position="141"/>
    </location>
</feature>
<accession>A0A1E7K0E3</accession>
<dbReference type="InterPro" id="IPR015943">
    <property type="entry name" value="WD40/YVTN_repeat-like_dom_sf"/>
</dbReference>
<feature type="region of interest" description="Disordered" evidence="1">
    <location>
        <begin position="1"/>
        <end position="141"/>
    </location>
</feature>
<evidence type="ECO:0000313" key="4">
    <source>
        <dbReference type="Proteomes" id="UP000175829"/>
    </source>
</evidence>
<proteinExistence type="predicted"/>
<reference evidence="3 4" key="1">
    <citation type="journal article" date="2016" name="Front. Microbiol.">
        <title>Comparative Genomics Analysis of Streptomyces Species Reveals Their Adaptation to the Marine Environment and Their Diversity at the Genomic Level.</title>
        <authorList>
            <person name="Tian X."/>
            <person name="Zhang Z."/>
            <person name="Yang T."/>
            <person name="Chen M."/>
            <person name="Li J."/>
            <person name="Chen F."/>
            <person name="Yang J."/>
            <person name="Li W."/>
            <person name="Zhang B."/>
            <person name="Zhang Z."/>
            <person name="Wu J."/>
            <person name="Zhang C."/>
            <person name="Long L."/>
            <person name="Xiao J."/>
        </authorList>
    </citation>
    <scope>NUCLEOTIDE SEQUENCE [LARGE SCALE GENOMIC DNA]</scope>
    <source>
        <strain evidence="3 4">SCSIO M10379</strain>
    </source>
</reference>
<evidence type="ECO:0008006" key="5">
    <source>
        <dbReference type="Google" id="ProtNLM"/>
    </source>
</evidence>
<protein>
    <recommendedName>
        <fullName evidence="5">PQQ-like domain-containing protein</fullName>
    </recommendedName>
</protein>
<dbReference type="AlphaFoldDB" id="A0A1E7K0E3"/>
<keyword evidence="2" id="KW-1133">Transmembrane helix</keyword>
<feature type="compositionally biased region" description="Basic and acidic residues" evidence="1">
    <location>
        <begin position="197"/>
        <end position="206"/>
    </location>
</feature>
<feature type="compositionally biased region" description="Pro residues" evidence="1">
    <location>
        <begin position="1"/>
        <end position="11"/>
    </location>
</feature>
<feature type="compositionally biased region" description="Low complexity" evidence="1">
    <location>
        <begin position="26"/>
        <end position="37"/>
    </location>
</feature>
<evidence type="ECO:0000256" key="1">
    <source>
        <dbReference type="SAM" id="MobiDB-lite"/>
    </source>
</evidence>
<feature type="compositionally biased region" description="Pro residues" evidence="1">
    <location>
        <begin position="62"/>
        <end position="88"/>
    </location>
</feature>
<dbReference type="RefSeq" id="WP_069990980.1">
    <property type="nucleotide sequence ID" value="NZ_LJGV01000022.1"/>
</dbReference>
<feature type="compositionally biased region" description="Low complexity" evidence="1">
    <location>
        <begin position="100"/>
        <end position="115"/>
    </location>
</feature>
<sequence>MSQPPPPPSQPPSGGFGAPQEPPRDPQGQPAYGYPQQPGQPPQQPPQPPQSPPPGGYGYPQQPGPPGPPGPPPAPPGPPPGPPGPAGPPTDGRHGAPTMAYGQPAAPYGQPGPYGQQPPPGYQGPGGPGIPGGPGVPGGPGGGKKNTKLIALIAAAVAVVLIAGAGVFLFTRGDDEGGKKDESKGSSQKSKGGGLETKPKSTKGDELFNVQDPKVKDYTKVPGTWATDKVFAKVSVKELLMVDLKTDEQKSPVSLKGEVCSASNGMTKRHEVAMVVRETISSNASCNRMVAVDLDTGKIVMDEKMSGAKDESSNDNVAISGDTVATAWIGGSAAYDIPSGKQLWKSKSSNCRDEGYSGGKELYAVTECGSFSKPQISVQRLDPENKGKATWKFDVPKGAKNVRIASTDPLVLVVGAGSELTSDVMTVGEDKKLKARISIDDNYVRPCGVEVDSCYNIAVGKDTVYLATEEHSGKAEYGRTNEIMAFDFDSGHTKWKAEAGEKRSFVPIRMDGPNLLAYKLPDYDAGGEVVSIEPGKGKQTLLLKMPQVEQGEGEQAFNISASSLREPLRFQNGKLFLSSSTISKPDSDYDDPFDKLAAGFGPQ</sequence>